<keyword evidence="1" id="KW-0472">Membrane</keyword>
<keyword evidence="1" id="KW-0812">Transmembrane</keyword>
<feature type="transmembrane region" description="Helical" evidence="1">
    <location>
        <begin position="12"/>
        <end position="31"/>
    </location>
</feature>
<evidence type="ECO:0000256" key="1">
    <source>
        <dbReference type="SAM" id="Phobius"/>
    </source>
</evidence>
<dbReference type="AlphaFoldDB" id="A0A8D8H4P8"/>
<sequence>MIPLTSSSKRGSFVIFIAYVQAWNWAIFLAINTKCSSSRSFLGPGLNPSKAMFSITKMVSEQSLYSGTLPATPNTTRGHHLSPFTEHLLDSSNCWKHGTTLV</sequence>
<dbReference type="EMBL" id="HBUE01197003">
    <property type="protein sequence ID" value="CAG6528072.1"/>
    <property type="molecule type" value="Transcribed_RNA"/>
</dbReference>
<organism evidence="2">
    <name type="scientific">Culex pipiens</name>
    <name type="common">House mosquito</name>
    <dbReference type="NCBI Taxonomy" id="7175"/>
    <lineage>
        <taxon>Eukaryota</taxon>
        <taxon>Metazoa</taxon>
        <taxon>Ecdysozoa</taxon>
        <taxon>Arthropoda</taxon>
        <taxon>Hexapoda</taxon>
        <taxon>Insecta</taxon>
        <taxon>Pterygota</taxon>
        <taxon>Neoptera</taxon>
        <taxon>Endopterygota</taxon>
        <taxon>Diptera</taxon>
        <taxon>Nematocera</taxon>
        <taxon>Culicoidea</taxon>
        <taxon>Culicidae</taxon>
        <taxon>Culicinae</taxon>
        <taxon>Culicini</taxon>
        <taxon>Culex</taxon>
        <taxon>Culex</taxon>
    </lineage>
</organism>
<dbReference type="EMBL" id="HBUE01058466">
    <property type="protein sequence ID" value="CAG6467432.1"/>
    <property type="molecule type" value="Transcribed_RNA"/>
</dbReference>
<proteinExistence type="predicted"/>
<name>A0A8D8H4P8_CULPI</name>
<protein>
    <submittedName>
        <fullName evidence="2">(northern house mosquito) hypothetical protein</fullName>
    </submittedName>
</protein>
<dbReference type="EMBL" id="HBUE01303009">
    <property type="protein sequence ID" value="CAG6579799.1"/>
    <property type="molecule type" value="Transcribed_RNA"/>
</dbReference>
<accession>A0A8D8H4P8</accession>
<reference evidence="2" key="1">
    <citation type="submission" date="2021-05" db="EMBL/GenBank/DDBJ databases">
        <authorList>
            <person name="Alioto T."/>
            <person name="Alioto T."/>
            <person name="Gomez Garrido J."/>
        </authorList>
    </citation>
    <scope>NUCLEOTIDE SEQUENCE</scope>
</reference>
<dbReference type="EMBL" id="HBUE01197004">
    <property type="protein sequence ID" value="CAG6528073.1"/>
    <property type="molecule type" value="Transcribed_RNA"/>
</dbReference>
<dbReference type="EMBL" id="HBUE01303008">
    <property type="protein sequence ID" value="CAG6579798.1"/>
    <property type="molecule type" value="Transcribed_RNA"/>
</dbReference>
<dbReference type="EMBL" id="HBUE01058472">
    <property type="protein sequence ID" value="CAG6467434.1"/>
    <property type="molecule type" value="Transcribed_RNA"/>
</dbReference>
<evidence type="ECO:0000313" key="2">
    <source>
        <dbReference type="EMBL" id="CAG6528073.1"/>
    </source>
</evidence>
<dbReference type="EMBL" id="HBUE01058467">
    <property type="protein sequence ID" value="CAG6467433.1"/>
    <property type="molecule type" value="Transcribed_RNA"/>
</dbReference>
<keyword evidence="1" id="KW-1133">Transmembrane helix</keyword>